<dbReference type="Proteomes" id="UP001299283">
    <property type="component" value="Unassembled WGS sequence"/>
</dbReference>
<name>A0ABU5YS14_9MYCO</name>
<sequence length="55" mass="6251">MEFPIWELFADYGSARVAASIARELSLADADFLPRPLLPLDREGQDRVRAVLRVH</sequence>
<gene>
    <name evidence="1" type="ORF">K5L39_01795</name>
</gene>
<keyword evidence="2" id="KW-1185">Reference proteome</keyword>
<dbReference type="EMBL" id="JAYJJQ010000002">
    <property type="protein sequence ID" value="MEB3067907.1"/>
    <property type="molecule type" value="Genomic_DNA"/>
</dbReference>
<reference evidence="1 2" key="1">
    <citation type="submission" date="2023-12" db="EMBL/GenBank/DDBJ databases">
        <title>Description of new species of Mycobacterium terrae complex isolated from sewage at the Sao Paulo Zoological Park Foundation in Brazil.</title>
        <authorList>
            <person name="Romagnoli C.L."/>
            <person name="Conceicao E.C."/>
            <person name="Machado E."/>
            <person name="Barreto L.B.P.F."/>
            <person name="Sharma A."/>
            <person name="Silva N.M."/>
            <person name="Marques L.E."/>
            <person name="Juliana M.A."/>
            <person name="Lourenco M.C.S."/>
            <person name="Digiampietri L.A."/>
            <person name="Suffys P.N."/>
            <person name="Viana-Niero C."/>
        </authorList>
    </citation>
    <scope>NUCLEOTIDE SEQUENCE [LARGE SCALE GENOMIC DNA]</scope>
    <source>
        <strain evidence="1 2">MYC017</strain>
    </source>
</reference>
<comment type="caution">
    <text evidence="1">The sequence shown here is derived from an EMBL/GenBank/DDBJ whole genome shotgun (WGS) entry which is preliminary data.</text>
</comment>
<evidence type="ECO:0000313" key="1">
    <source>
        <dbReference type="EMBL" id="MEB3067907.1"/>
    </source>
</evidence>
<organism evidence="1 2">
    <name type="scientific">[Mycobacterium] vasticus</name>
    <dbReference type="NCBI Taxonomy" id="2875777"/>
    <lineage>
        <taxon>Bacteria</taxon>
        <taxon>Bacillati</taxon>
        <taxon>Actinomycetota</taxon>
        <taxon>Actinomycetes</taxon>
        <taxon>Mycobacteriales</taxon>
        <taxon>Mycobacteriaceae</taxon>
        <taxon>Mycolicibacter</taxon>
    </lineage>
</organism>
<accession>A0ABU5YS14</accession>
<protein>
    <submittedName>
        <fullName evidence="1">Uncharacterized protein</fullName>
    </submittedName>
</protein>
<dbReference type="RefSeq" id="WP_225397017.1">
    <property type="nucleotide sequence ID" value="NZ_JAYJJQ010000002.1"/>
</dbReference>
<proteinExistence type="predicted"/>
<evidence type="ECO:0000313" key="2">
    <source>
        <dbReference type="Proteomes" id="UP001299283"/>
    </source>
</evidence>